<protein>
    <submittedName>
        <fullName evidence="3">TPR repeat methyltransferase</fullName>
    </submittedName>
</protein>
<organism evidence="3 4">
    <name type="scientific">Pararhizobium capsulatum DSM 1112</name>
    <dbReference type="NCBI Taxonomy" id="1121113"/>
    <lineage>
        <taxon>Bacteria</taxon>
        <taxon>Pseudomonadati</taxon>
        <taxon>Pseudomonadota</taxon>
        <taxon>Alphaproteobacteria</taxon>
        <taxon>Hyphomicrobiales</taxon>
        <taxon>Rhizobiaceae</taxon>
        <taxon>Rhizobium/Agrobacterium group</taxon>
        <taxon>Pararhizobium</taxon>
    </lineage>
</organism>
<dbReference type="Pfam" id="PF08242">
    <property type="entry name" value="Methyltransf_12"/>
    <property type="match status" value="1"/>
</dbReference>
<dbReference type="SUPFAM" id="SSF53335">
    <property type="entry name" value="S-adenosyl-L-methionine-dependent methyltransferases"/>
    <property type="match status" value="1"/>
</dbReference>
<name>A0ABU0BKV4_9HYPH</name>
<comment type="caution">
    <text evidence="3">The sequence shown here is derived from an EMBL/GenBank/DDBJ whole genome shotgun (WGS) entry which is preliminary data.</text>
</comment>
<evidence type="ECO:0000313" key="3">
    <source>
        <dbReference type="EMBL" id="MDQ0318884.1"/>
    </source>
</evidence>
<keyword evidence="1" id="KW-0802">TPR repeat</keyword>
<gene>
    <name evidence="3" type="ORF">QO002_001022</name>
</gene>
<keyword evidence="3" id="KW-0489">Methyltransferase</keyword>
<reference evidence="3 4" key="1">
    <citation type="submission" date="2023-07" db="EMBL/GenBank/DDBJ databases">
        <title>Genomic Encyclopedia of Type Strains, Phase IV (KMG-IV): sequencing the most valuable type-strain genomes for metagenomic binning, comparative biology and taxonomic classification.</title>
        <authorList>
            <person name="Goeker M."/>
        </authorList>
    </citation>
    <scope>NUCLEOTIDE SEQUENCE [LARGE SCALE GENOMIC DNA]</scope>
    <source>
        <strain evidence="3 4">DSM 1112</strain>
    </source>
</reference>
<feature type="repeat" description="TPR" evidence="1">
    <location>
        <begin position="47"/>
        <end position="80"/>
    </location>
</feature>
<evidence type="ECO:0000259" key="2">
    <source>
        <dbReference type="Pfam" id="PF08242"/>
    </source>
</evidence>
<dbReference type="GO" id="GO:0032259">
    <property type="term" value="P:methylation"/>
    <property type="evidence" value="ECO:0007669"/>
    <property type="project" value="UniProtKB-KW"/>
</dbReference>
<evidence type="ECO:0000313" key="4">
    <source>
        <dbReference type="Proteomes" id="UP001230207"/>
    </source>
</evidence>
<dbReference type="Gene3D" id="1.25.40.10">
    <property type="entry name" value="Tetratricopeptide repeat domain"/>
    <property type="match status" value="1"/>
</dbReference>
<dbReference type="Proteomes" id="UP001230207">
    <property type="component" value="Unassembled WGS sequence"/>
</dbReference>
<dbReference type="Gene3D" id="3.40.50.150">
    <property type="entry name" value="Vaccinia Virus protein VP39"/>
    <property type="match status" value="1"/>
</dbReference>
<dbReference type="GO" id="GO:0008168">
    <property type="term" value="F:methyltransferase activity"/>
    <property type="evidence" value="ECO:0007669"/>
    <property type="project" value="UniProtKB-KW"/>
</dbReference>
<dbReference type="InterPro" id="IPR019734">
    <property type="entry name" value="TPR_rpt"/>
</dbReference>
<evidence type="ECO:0000256" key="1">
    <source>
        <dbReference type="PROSITE-ProRule" id="PRU00339"/>
    </source>
</evidence>
<dbReference type="EMBL" id="JAUSVF010000001">
    <property type="protein sequence ID" value="MDQ0318884.1"/>
    <property type="molecule type" value="Genomic_DNA"/>
</dbReference>
<dbReference type="PROSITE" id="PS50005">
    <property type="entry name" value="TPR"/>
    <property type="match status" value="1"/>
</dbReference>
<proteinExistence type="predicted"/>
<dbReference type="RefSeq" id="WP_307227325.1">
    <property type="nucleotide sequence ID" value="NZ_JAUSVF010000001.1"/>
</dbReference>
<dbReference type="CDD" id="cd02440">
    <property type="entry name" value="AdoMet_MTases"/>
    <property type="match status" value="1"/>
</dbReference>
<accession>A0ABU0BKV4</accession>
<dbReference type="InterPro" id="IPR029063">
    <property type="entry name" value="SAM-dependent_MTases_sf"/>
</dbReference>
<dbReference type="InterPro" id="IPR013217">
    <property type="entry name" value="Methyltransf_12"/>
</dbReference>
<dbReference type="SUPFAM" id="SSF48452">
    <property type="entry name" value="TPR-like"/>
    <property type="match status" value="1"/>
</dbReference>
<feature type="domain" description="Methyltransferase type 12" evidence="2">
    <location>
        <begin position="151"/>
        <end position="249"/>
    </location>
</feature>
<keyword evidence="3" id="KW-0808">Transferase</keyword>
<sequence>MNLHQLSSGDLIADRRAEYAYMLAETSDHTDAADLMRQALELVPDWAAGWFRLADYEEKSGRKEAAATALKRVLELNPADIFGAGLKLALLGGANAPEQPPSLYVERLFDDYADRFDAALVDRLNYTVPQKLASLIADHAGPDHQGFLHTVDLGCGTGLFGAEIRNTTRYMEGFDLSTNMLAKAEAKKLYNRLAQADLSLAPEECGLLTAERAEGRADLVSAADVLMYLGNLEGVFDIAGRLLSERGLFAFSVEDLEAETTGAAAQEAEFALRPSLRYAHSEAYIRRLADLKGFAIADISRAAIRDDGGKPVFGILFLAVKSGREA</sequence>
<keyword evidence="4" id="KW-1185">Reference proteome</keyword>
<dbReference type="InterPro" id="IPR011990">
    <property type="entry name" value="TPR-like_helical_dom_sf"/>
</dbReference>